<comment type="caution">
    <text evidence="1">The sequence shown here is derived from an EMBL/GenBank/DDBJ whole genome shotgun (WGS) entry which is preliminary data.</text>
</comment>
<dbReference type="Proteomes" id="UP000006247">
    <property type="component" value="Unassembled WGS sequence"/>
</dbReference>
<dbReference type="AlphaFoldDB" id="C0E0V3"/>
<accession>C0E0V3</accession>
<dbReference type="HOGENOM" id="CLU_684603_0_0_11"/>
<evidence type="ECO:0008006" key="3">
    <source>
        <dbReference type="Google" id="ProtNLM"/>
    </source>
</evidence>
<protein>
    <recommendedName>
        <fullName evidence="3">Tetratricopeptide repeat protein</fullName>
    </recommendedName>
</protein>
<dbReference type="EMBL" id="ACEB01000006">
    <property type="protein sequence ID" value="EEG27751.1"/>
    <property type="molecule type" value="Genomic_DNA"/>
</dbReference>
<organism evidence="1 2">
    <name type="scientific">Corynebacterium matruchotii ATCC 33806</name>
    <dbReference type="NCBI Taxonomy" id="566549"/>
    <lineage>
        <taxon>Bacteria</taxon>
        <taxon>Bacillati</taxon>
        <taxon>Actinomycetota</taxon>
        <taxon>Actinomycetes</taxon>
        <taxon>Mycobacteriales</taxon>
        <taxon>Corynebacteriaceae</taxon>
        <taxon>Corynebacterium</taxon>
    </lineage>
</organism>
<reference evidence="1 2" key="1">
    <citation type="submission" date="2009-01" db="EMBL/GenBank/DDBJ databases">
        <authorList>
            <person name="Fulton L."/>
            <person name="Clifton S."/>
            <person name="Chinwalla A.T."/>
            <person name="Mitreva M."/>
            <person name="Sodergren E."/>
            <person name="Weinstock G."/>
            <person name="Clifton S."/>
            <person name="Dooling D.J."/>
            <person name="Fulton B."/>
            <person name="Minx P."/>
            <person name="Pepin K.H."/>
            <person name="Johnson M."/>
            <person name="Bhonagiri V."/>
            <person name="Nash W.E."/>
            <person name="Mardis E.R."/>
            <person name="Wilson R.K."/>
        </authorList>
    </citation>
    <scope>NUCLEOTIDE SEQUENCE [LARGE SCALE GENOMIC DNA]</scope>
    <source>
        <strain evidence="1 2">ATCC 33806</strain>
    </source>
</reference>
<evidence type="ECO:0000313" key="1">
    <source>
        <dbReference type="EMBL" id="EEG27751.1"/>
    </source>
</evidence>
<gene>
    <name evidence="1" type="ORF">CORMATOL_00603</name>
</gene>
<name>C0E0V3_9CORY</name>
<evidence type="ECO:0000313" key="2">
    <source>
        <dbReference type="Proteomes" id="UP000006247"/>
    </source>
</evidence>
<proteinExistence type="predicted"/>
<sequence>MGTSQGRKVIMESPESFPYDRESDELETSFVELLMRARNADYGEEQILSWEELVGKTRYMNDDELLLNALVELGDAYTYGGELCQLPTSFQEARIIFETLDLDQQADWAPYLGKQYKYYLTALLDHPDTPVAILHRELAELRDFWSAHASSMKEYYLRAYYVFRELGDDPAAREAFSLWLAEPREEGSFSECPSCSAIHHIKALYAMGDTFDAVSVGEQALSQTEDFCSAQPENLYLSMLEPWIYAGEVKKARRAHRKTLRRDLHSRIGTEFYSQHFMYYALMGMRGYKFQYHIGVMFFVSQLPYWLEMESPRILMDSAVAAAILLRHYPRPSRRLRLKFSGSSLPWIISTDLENPTVAEAAQWCVDIVEKLAHRFDSRPGLAHPHTVVDMRRRIFDTEIPS</sequence>